<evidence type="ECO:0000313" key="7">
    <source>
        <dbReference type="EMBL" id="SFF34688.1"/>
    </source>
</evidence>
<dbReference type="InterPro" id="IPR024607">
    <property type="entry name" value="Sulfatase_CS"/>
</dbReference>
<dbReference type="InterPro" id="IPR000917">
    <property type="entry name" value="Sulfatase_N"/>
</dbReference>
<keyword evidence="3" id="KW-0378">Hydrolase</keyword>
<evidence type="ECO:0000313" key="8">
    <source>
        <dbReference type="Proteomes" id="UP000198964"/>
    </source>
</evidence>
<dbReference type="Pfam" id="PF00884">
    <property type="entry name" value="Sulfatase"/>
    <property type="match status" value="1"/>
</dbReference>
<accession>A0A1I2HZ13</accession>
<organism evidence="7 8">
    <name type="scientific">Sunxiuqinia elliptica</name>
    <dbReference type="NCBI Taxonomy" id="655355"/>
    <lineage>
        <taxon>Bacteria</taxon>
        <taxon>Pseudomonadati</taxon>
        <taxon>Bacteroidota</taxon>
        <taxon>Bacteroidia</taxon>
        <taxon>Marinilabiliales</taxon>
        <taxon>Prolixibacteraceae</taxon>
        <taxon>Sunxiuqinia</taxon>
    </lineage>
</organism>
<protein>
    <submittedName>
        <fullName evidence="7">Arylsulfatase A</fullName>
    </submittedName>
</protein>
<dbReference type="Proteomes" id="UP000198964">
    <property type="component" value="Unassembled WGS sequence"/>
</dbReference>
<dbReference type="InterPro" id="IPR008979">
    <property type="entry name" value="Galactose-bd-like_sf"/>
</dbReference>
<dbReference type="PROSITE" id="PS00149">
    <property type="entry name" value="SULFATASE_2"/>
    <property type="match status" value="1"/>
</dbReference>
<dbReference type="PANTHER" id="PTHR42693">
    <property type="entry name" value="ARYLSULFATASE FAMILY MEMBER"/>
    <property type="match status" value="1"/>
</dbReference>
<dbReference type="SUPFAM" id="SSF49785">
    <property type="entry name" value="Galactose-binding domain-like"/>
    <property type="match status" value="1"/>
</dbReference>
<feature type="signal peptide" evidence="5">
    <location>
        <begin position="1"/>
        <end position="20"/>
    </location>
</feature>
<evidence type="ECO:0000256" key="5">
    <source>
        <dbReference type="SAM" id="SignalP"/>
    </source>
</evidence>
<keyword evidence="2" id="KW-0479">Metal-binding</keyword>
<comment type="similarity">
    <text evidence="1">Belongs to the sulfatase family.</text>
</comment>
<feature type="chain" id="PRO_5011435576" evidence="5">
    <location>
        <begin position="21"/>
        <end position="614"/>
    </location>
</feature>
<evidence type="ECO:0000256" key="3">
    <source>
        <dbReference type="ARBA" id="ARBA00022801"/>
    </source>
</evidence>
<sequence>MNHSVLSAGLLLCTGVAAVAAPANKKKPNVIVILTDDQGSIDVNCYGAKDLTTPNMDKLAKTGIKFTQFYVAAPVCSPSRASMLTGMNPHAAGLPGNASSQEGSSGMPTDRVTIAEVMKQAGYATAHIGKWHVGYTPETMPLGQGFDYSFGHMGGCIDNYSHFFYWNGPNRHDLWENGKEVYREGEYFGDLMEQKAKDYIENHQDEPFFMYYAINMPHYPLQPKAKWREHYKDLDMPRRDYAAFVSTVDDHIGQLINKLEELKMRDNTIIIFQSDHGHSTEVRTFGGGGSAGPFRGCKFSLFEGGIRVPAIISWPGRLPQNEERHQMAFNIDWLPTIAEYCGIKELPEGVEGHSLSRVIEKKKESPHQLFFWKSGPGWAVRKGDWKLIGYPQDPSNETKLDFDKDLLFLVNLKMDSTEMTNLATQYPEKVEELKNDYLNWEYASPEDIPTKRLQIKHKANGKKVTIESAPHAKYKANGAASLVDGETGTRFFSDGFWLGFEGNDLVATIDMGKTEVINEISVGSIQDAESWIFFPEYIEVAWSADGKQYSKPVRKMVEPLKSAGQKSIRRIALQQEDINARFLKVTVKSYGKVPVWHSGKGGKAWLFVDEIAIQ</sequence>
<keyword evidence="5" id="KW-0732">Signal</keyword>
<evidence type="ECO:0000259" key="6">
    <source>
        <dbReference type="Pfam" id="PF00884"/>
    </source>
</evidence>
<proteinExistence type="inferred from homology"/>
<dbReference type="GO" id="GO:0046872">
    <property type="term" value="F:metal ion binding"/>
    <property type="evidence" value="ECO:0007669"/>
    <property type="project" value="UniProtKB-KW"/>
</dbReference>
<dbReference type="EMBL" id="FONW01000005">
    <property type="protein sequence ID" value="SFF34688.1"/>
    <property type="molecule type" value="Genomic_DNA"/>
</dbReference>
<gene>
    <name evidence="7" type="ORF">SAMN05216283_1054</name>
</gene>
<dbReference type="SUPFAM" id="SSF53649">
    <property type="entry name" value="Alkaline phosphatase-like"/>
    <property type="match status" value="1"/>
</dbReference>
<evidence type="ECO:0000256" key="1">
    <source>
        <dbReference type="ARBA" id="ARBA00008779"/>
    </source>
</evidence>
<evidence type="ECO:0000256" key="2">
    <source>
        <dbReference type="ARBA" id="ARBA00022723"/>
    </source>
</evidence>
<keyword evidence="8" id="KW-1185">Reference proteome</keyword>
<dbReference type="PROSITE" id="PS00523">
    <property type="entry name" value="SULFATASE_1"/>
    <property type="match status" value="1"/>
</dbReference>
<dbReference type="Gene3D" id="3.40.720.10">
    <property type="entry name" value="Alkaline Phosphatase, subunit A"/>
    <property type="match status" value="1"/>
</dbReference>
<dbReference type="PANTHER" id="PTHR42693:SF33">
    <property type="entry name" value="ARYLSULFATASE"/>
    <property type="match status" value="1"/>
</dbReference>
<feature type="domain" description="Sulfatase N-terminal" evidence="6">
    <location>
        <begin position="28"/>
        <end position="343"/>
    </location>
</feature>
<dbReference type="InterPro" id="IPR017850">
    <property type="entry name" value="Alkaline_phosphatase_core_sf"/>
</dbReference>
<evidence type="ECO:0000256" key="4">
    <source>
        <dbReference type="ARBA" id="ARBA00022837"/>
    </source>
</evidence>
<dbReference type="AlphaFoldDB" id="A0A1I2HZ13"/>
<keyword evidence="4" id="KW-0106">Calcium</keyword>
<dbReference type="STRING" id="655355.SAMN05216283_1054"/>
<name>A0A1I2HZ13_9BACT</name>
<dbReference type="RefSeq" id="WP_093920122.1">
    <property type="nucleotide sequence ID" value="NZ_FONW01000005.1"/>
</dbReference>
<dbReference type="Gene3D" id="2.60.120.260">
    <property type="entry name" value="Galactose-binding domain-like"/>
    <property type="match status" value="1"/>
</dbReference>
<dbReference type="InterPro" id="IPR050738">
    <property type="entry name" value="Sulfatase"/>
</dbReference>
<reference evidence="7 8" key="1">
    <citation type="submission" date="2016-10" db="EMBL/GenBank/DDBJ databases">
        <authorList>
            <person name="de Groot N.N."/>
        </authorList>
    </citation>
    <scope>NUCLEOTIDE SEQUENCE [LARGE SCALE GENOMIC DNA]</scope>
    <source>
        <strain evidence="7 8">CGMCC 1.9156</strain>
    </source>
</reference>
<dbReference type="Gene3D" id="3.30.1120.10">
    <property type="match status" value="1"/>
</dbReference>
<dbReference type="GO" id="GO:0004065">
    <property type="term" value="F:arylsulfatase activity"/>
    <property type="evidence" value="ECO:0007669"/>
    <property type="project" value="TreeGrafter"/>
</dbReference>